<sequence length="391" mass="46113">MELPEWYDEKKFNRARKFYDENSFTLTSSMLMGLVAVFAIPSILRVLVGTRRSNSVFTAYRRYLSTLLHTVTWFEHELKPGTTSWKSLYTVRSRHARATLASKAKGIGIVSQRDVALTQFGFVGFSMLRPDLFAVRQLEEGDWDAYNHFWRVIGHMIGLQDRYNICRSTIEETREVLELLLERVFTPCLENVPEYFEHMARVMLDGMWSVNPTVDIEANIYWCRYLARVPGYIYNERDRIELQTRLKKHLNGKPLTTGVDSSELLSKPALDGLPSTPPRLLYYNDYNTIETAPAYKRLSLKSRYKLVLFNLYLNLYSSYLGRLYFNWHFKFSIYLMRYFPYVAFFRFGVKASLVNIFAEDPADDTKPLVNAEYYKPQEPMPWYKEWLSIIW</sequence>
<keyword evidence="1" id="KW-1133">Transmembrane helix</keyword>
<dbReference type="InterPro" id="IPR018713">
    <property type="entry name" value="MPAB/Lcp_cat_dom"/>
</dbReference>
<dbReference type="Pfam" id="PF09995">
    <property type="entry name" value="MPAB_Lcp_cat"/>
    <property type="match status" value="1"/>
</dbReference>
<name>A0A922CXE7_MANSE</name>
<reference evidence="3" key="2">
    <citation type="submission" date="2020-12" db="EMBL/GenBank/DDBJ databases">
        <authorList>
            <person name="Kanost M."/>
        </authorList>
    </citation>
    <scope>NUCLEOTIDE SEQUENCE</scope>
</reference>
<dbReference type="Proteomes" id="UP000791440">
    <property type="component" value="Unassembled WGS sequence"/>
</dbReference>
<feature type="domain" description="ER-bound oxygenase mpaB/mpaB'/Rubber oxygenase catalytic" evidence="2">
    <location>
        <begin position="29"/>
        <end position="186"/>
    </location>
</feature>
<evidence type="ECO:0000313" key="3">
    <source>
        <dbReference type="EMBL" id="KAG6461451.1"/>
    </source>
</evidence>
<dbReference type="PANTHER" id="PTHR37159:SF1">
    <property type="entry name" value="GH11867P"/>
    <property type="match status" value="1"/>
</dbReference>
<evidence type="ECO:0000256" key="1">
    <source>
        <dbReference type="SAM" id="Phobius"/>
    </source>
</evidence>
<keyword evidence="4" id="KW-1185">Reference proteome</keyword>
<reference evidence="3" key="1">
    <citation type="journal article" date="2016" name="Insect Biochem. Mol. Biol.">
        <title>Multifaceted biological insights from a draft genome sequence of the tobacco hornworm moth, Manduca sexta.</title>
        <authorList>
            <person name="Kanost M.R."/>
            <person name="Arrese E.L."/>
            <person name="Cao X."/>
            <person name="Chen Y.R."/>
            <person name="Chellapilla S."/>
            <person name="Goldsmith M.R."/>
            <person name="Grosse-Wilde E."/>
            <person name="Heckel D.G."/>
            <person name="Herndon N."/>
            <person name="Jiang H."/>
            <person name="Papanicolaou A."/>
            <person name="Qu J."/>
            <person name="Soulages J.L."/>
            <person name="Vogel H."/>
            <person name="Walters J."/>
            <person name="Waterhouse R.M."/>
            <person name="Ahn S.J."/>
            <person name="Almeida F.C."/>
            <person name="An C."/>
            <person name="Aqrawi P."/>
            <person name="Bretschneider A."/>
            <person name="Bryant W.B."/>
            <person name="Bucks S."/>
            <person name="Chao H."/>
            <person name="Chevignon G."/>
            <person name="Christen J.M."/>
            <person name="Clarke D.F."/>
            <person name="Dittmer N.T."/>
            <person name="Ferguson L.C.F."/>
            <person name="Garavelou S."/>
            <person name="Gordon K.H.J."/>
            <person name="Gunaratna R.T."/>
            <person name="Han Y."/>
            <person name="Hauser F."/>
            <person name="He Y."/>
            <person name="Heidel-Fischer H."/>
            <person name="Hirsh A."/>
            <person name="Hu Y."/>
            <person name="Jiang H."/>
            <person name="Kalra D."/>
            <person name="Klinner C."/>
            <person name="Konig C."/>
            <person name="Kovar C."/>
            <person name="Kroll A.R."/>
            <person name="Kuwar S.S."/>
            <person name="Lee S.L."/>
            <person name="Lehman R."/>
            <person name="Li K."/>
            <person name="Li Z."/>
            <person name="Liang H."/>
            <person name="Lovelace S."/>
            <person name="Lu Z."/>
            <person name="Mansfield J.H."/>
            <person name="McCulloch K.J."/>
            <person name="Mathew T."/>
            <person name="Morton B."/>
            <person name="Muzny D.M."/>
            <person name="Neunemann D."/>
            <person name="Ongeri F."/>
            <person name="Pauchet Y."/>
            <person name="Pu L.L."/>
            <person name="Pyrousis I."/>
            <person name="Rao X.J."/>
            <person name="Redding A."/>
            <person name="Roesel C."/>
            <person name="Sanchez-Gracia A."/>
            <person name="Schaack S."/>
            <person name="Shukla A."/>
            <person name="Tetreau G."/>
            <person name="Wang Y."/>
            <person name="Xiong G.H."/>
            <person name="Traut W."/>
            <person name="Walsh T.K."/>
            <person name="Worley K.C."/>
            <person name="Wu D."/>
            <person name="Wu W."/>
            <person name="Wu Y.Q."/>
            <person name="Zhang X."/>
            <person name="Zou Z."/>
            <person name="Zucker H."/>
            <person name="Briscoe A.D."/>
            <person name="Burmester T."/>
            <person name="Clem R.J."/>
            <person name="Feyereisen R."/>
            <person name="Grimmelikhuijzen C.J.P."/>
            <person name="Hamodrakas S.J."/>
            <person name="Hansson B.S."/>
            <person name="Huguet E."/>
            <person name="Jermiin L.S."/>
            <person name="Lan Q."/>
            <person name="Lehman H.K."/>
            <person name="Lorenzen M."/>
            <person name="Merzendorfer H."/>
            <person name="Michalopoulos I."/>
            <person name="Morton D.B."/>
            <person name="Muthukrishnan S."/>
            <person name="Oakeshott J.G."/>
            <person name="Palmer W."/>
            <person name="Park Y."/>
            <person name="Passarelli A.L."/>
            <person name="Rozas J."/>
            <person name="Schwartz L.M."/>
            <person name="Smith W."/>
            <person name="Southgate A."/>
            <person name="Vilcinskas A."/>
            <person name="Vogt R."/>
            <person name="Wang P."/>
            <person name="Werren J."/>
            <person name="Yu X.Q."/>
            <person name="Zhou J.J."/>
            <person name="Brown S.J."/>
            <person name="Scherer S.E."/>
            <person name="Richards S."/>
            <person name="Blissard G.W."/>
        </authorList>
    </citation>
    <scope>NUCLEOTIDE SEQUENCE</scope>
</reference>
<feature type="transmembrane region" description="Helical" evidence="1">
    <location>
        <begin position="26"/>
        <end position="48"/>
    </location>
</feature>
<dbReference type="AlphaFoldDB" id="A0A922CXE7"/>
<dbReference type="EMBL" id="JH668746">
    <property type="protein sequence ID" value="KAG6461450.1"/>
    <property type="molecule type" value="Genomic_DNA"/>
</dbReference>
<organism evidence="3 4">
    <name type="scientific">Manduca sexta</name>
    <name type="common">Tobacco hawkmoth</name>
    <name type="synonym">Tobacco hornworm</name>
    <dbReference type="NCBI Taxonomy" id="7130"/>
    <lineage>
        <taxon>Eukaryota</taxon>
        <taxon>Metazoa</taxon>
        <taxon>Ecdysozoa</taxon>
        <taxon>Arthropoda</taxon>
        <taxon>Hexapoda</taxon>
        <taxon>Insecta</taxon>
        <taxon>Pterygota</taxon>
        <taxon>Neoptera</taxon>
        <taxon>Endopterygota</taxon>
        <taxon>Lepidoptera</taxon>
        <taxon>Glossata</taxon>
        <taxon>Ditrysia</taxon>
        <taxon>Bombycoidea</taxon>
        <taxon>Sphingidae</taxon>
        <taxon>Sphinginae</taxon>
        <taxon>Sphingini</taxon>
        <taxon>Manduca</taxon>
    </lineage>
</organism>
<accession>A0A922CXE7</accession>
<gene>
    <name evidence="3" type="ORF">O3G_MSEX012629</name>
</gene>
<keyword evidence="1" id="KW-0812">Transmembrane</keyword>
<dbReference type="GO" id="GO:0016491">
    <property type="term" value="F:oxidoreductase activity"/>
    <property type="evidence" value="ECO:0007669"/>
    <property type="project" value="InterPro"/>
</dbReference>
<dbReference type="EMBL" id="JH668746">
    <property type="protein sequence ID" value="KAG6461451.1"/>
    <property type="molecule type" value="Genomic_DNA"/>
</dbReference>
<dbReference type="PANTHER" id="PTHR37159">
    <property type="entry name" value="GH11867P"/>
    <property type="match status" value="1"/>
</dbReference>
<keyword evidence="1" id="KW-0472">Membrane</keyword>
<comment type="caution">
    <text evidence="3">The sequence shown here is derived from an EMBL/GenBank/DDBJ whole genome shotgun (WGS) entry which is preliminary data.</text>
</comment>
<proteinExistence type="predicted"/>
<evidence type="ECO:0000259" key="2">
    <source>
        <dbReference type="Pfam" id="PF09995"/>
    </source>
</evidence>
<feature type="transmembrane region" description="Helical" evidence="1">
    <location>
        <begin position="306"/>
        <end position="325"/>
    </location>
</feature>
<evidence type="ECO:0000313" key="4">
    <source>
        <dbReference type="Proteomes" id="UP000791440"/>
    </source>
</evidence>
<protein>
    <recommendedName>
        <fullName evidence="2">ER-bound oxygenase mpaB/mpaB'/Rubber oxygenase catalytic domain-containing protein</fullName>
    </recommendedName>
</protein>